<dbReference type="KEGG" id="ntg:NSCAC_0178"/>
<dbReference type="PROSITE" id="PS51012">
    <property type="entry name" value="ABC_TM2"/>
    <property type="match status" value="1"/>
</dbReference>
<evidence type="ECO:0000256" key="3">
    <source>
        <dbReference type="ARBA" id="ARBA00022692"/>
    </source>
</evidence>
<keyword evidence="9" id="KW-1185">Reference proteome</keyword>
<evidence type="ECO:0000256" key="2">
    <source>
        <dbReference type="ARBA" id="ARBA00007783"/>
    </source>
</evidence>
<dbReference type="Pfam" id="PF01061">
    <property type="entry name" value="ABC2_membrane"/>
    <property type="match status" value="1"/>
</dbReference>
<proteinExistence type="inferred from homology"/>
<keyword evidence="3 6" id="KW-0812">Transmembrane</keyword>
<dbReference type="PIRSF" id="PIRSF006648">
    <property type="entry name" value="DrrB"/>
    <property type="match status" value="1"/>
</dbReference>
<feature type="transmembrane region" description="Helical" evidence="6">
    <location>
        <begin position="171"/>
        <end position="191"/>
    </location>
</feature>
<evidence type="ECO:0000313" key="9">
    <source>
        <dbReference type="Proteomes" id="UP000516072"/>
    </source>
</evidence>
<dbReference type="GO" id="GO:0140359">
    <property type="term" value="F:ABC-type transporter activity"/>
    <property type="evidence" value="ECO:0007669"/>
    <property type="project" value="InterPro"/>
</dbReference>
<dbReference type="PANTHER" id="PTHR43332">
    <property type="entry name" value="INNER MEMBRANE TRANSPORT PERMEASE YADH-RELATED"/>
    <property type="match status" value="1"/>
</dbReference>
<keyword evidence="6" id="KW-1003">Cell membrane</keyword>
<feature type="transmembrane region" description="Helical" evidence="6">
    <location>
        <begin position="25"/>
        <end position="48"/>
    </location>
</feature>
<dbReference type="AlphaFoldDB" id="A0A7G1Q7E7"/>
<dbReference type="NCBIfam" id="NF011648">
    <property type="entry name" value="PRK15066.1"/>
    <property type="match status" value="1"/>
</dbReference>
<dbReference type="Proteomes" id="UP000516072">
    <property type="component" value="Chromosome"/>
</dbReference>
<feature type="domain" description="ABC transmembrane type-2" evidence="7">
    <location>
        <begin position="24"/>
        <end position="253"/>
    </location>
</feature>
<dbReference type="EMBL" id="LR778175">
    <property type="protein sequence ID" value="CAB1274456.1"/>
    <property type="molecule type" value="Genomic_DNA"/>
</dbReference>
<evidence type="ECO:0000256" key="5">
    <source>
        <dbReference type="ARBA" id="ARBA00023136"/>
    </source>
</evidence>
<organism evidence="8 9">
    <name type="scientific">Candidatus Nitrosacidococcus tergens</name>
    <dbReference type="NCBI Taxonomy" id="553981"/>
    <lineage>
        <taxon>Bacteria</taxon>
        <taxon>Pseudomonadati</taxon>
        <taxon>Pseudomonadota</taxon>
        <taxon>Gammaproteobacteria</taxon>
        <taxon>Chromatiales</taxon>
        <taxon>Chromatiaceae</taxon>
        <taxon>Candidatus Nitrosacidococcus</taxon>
    </lineage>
</organism>
<dbReference type="PANTHER" id="PTHR43332:SF2">
    <property type="entry name" value="INNER MEMBRANE TRANSPORT PERMEASE YADH"/>
    <property type="match status" value="1"/>
</dbReference>
<feature type="transmembrane region" description="Helical" evidence="6">
    <location>
        <begin position="60"/>
        <end position="79"/>
    </location>
</feature>
<evidence type="ECO:0000256" key="1">
    <source>
        <dbReference type="ARBA" id="ARBA00004141"/>
    </source>
</evidence>
<dbReference type="InterPro" id="IPR013525">
    <property type="entry name" value="ABC2_TM"/>
</dbReference>
<keyword evidence="5 6" id="KW-0472">Membrane</keyword>
<accession>A0A7G1Q7E7</accession>
<comment type="similarity">
    <text evidence="2 6">Belongs to the ABC-2 integral membrane protein family.</text>
</comment>
<dbReference type="InterPro" id="IPR000412">
    <property type="entry name" value="ABC_2_transport"/>
</dbReference>
<dbReference type="InterPro" id="IPR052522">
    <property type="entry name" value="ABC-2_transport_permease"/>
</dbReference>
<name>A0A7G1Q7E7_9GAMM</name>
<evidence type="ECO:0000259" key="7">
    <source>
        <dbReference type="PROSITE" id="PS51012"/>
    </source>
</evidence>
<dbReference type="InterPro" id="IPR047817">
    <property type="entry name" value="ABC2_TM_bact-type"/>
</dbReference>
<evidence type="ECO:0000256" key="4">
    <source>
        <dbReference type="ARBA" id="ARBA00022989"/>
    </source>
</evidence>
<gene>
    <name evidence="8" type="primary">yadH</name>
    <name evidence="8" type="ORF">NSCAC_0178</name>
</gene>
<feature type="transmembrane region" description="Helical" evidence="6">
    <location>
        <begin position="228"/>
        <end position="250"/>
    </location>
</feature>
<evidence type="ECO:0000313" key="8">
    <source>
        <dbReference type="EMBL" id="CAB1274456.1"/>
    </source>
</evidence>
<reference evidence="8 9" key="1">
    <citation type="submission" date="2020-03" db="EMBL/GenBank/DDBJ databases">
        <authorList>
            <person name="Picone N."/>
        </authorList>
    </citation>
    <scope>NUCLEOTIDE SEQUENCE [LARGE SCALE GENOMIC DNA]</scope>
    <source>
        <strain evidence="8">NSCAC1</strain>
    </source>
</reference>
<sequence length="258" mass="28703">MNSWKRYYITFNTLAGREIRRFIRIWIQTLLPPAVTMTLYFIIFGGLIGGRIGPMEGFSYMEYIAPGLVMMAIINHSYMNVVSSLFSAKFQHYIEELIVSPTPHSIILLGYITGGIVRGLMAGIIVFFIASFFTHIKIEHLLLTCLIAVLTAGVFSLGGFINAIFSKDFDGISIVPNFILTPLTYLGGVFYSIKLMPAFGQVASLFNPIFYMVNGFRYGMLGSSDVNIQVALAIILFFLIVLSITALYLLNKGVGIRT</sequence>
<comment type="subcellular location">
    <subcellularLocation>
        <location evidence="6">Cell inner membrane</location>
        <topology evidence="6">Multi-pass membrane protein</topology>
    </subcellularLocation>
    <subcellularLocation>
        <location evidence="1">Membrane</location>
        <topology evidence="1">Multi-pass membrane protein</topology>
    </subcellularLocation>
</comment>
<feature type="transmembrane region" description="Helical" evidence="6">
    <location>
        <begin position="106"/>
        <end position="129"/>
    </location>
</feature>
<keyword evidence="4 6" id="KW-1133">Transmembrane helix</keyword>
<protein>
    <recommendedName>
        <fullName evidence="6">Transport permease protein</fullName>
    </recommendedName>
</protein>
<keyword evidence="6" id="KW-0813">Transport</keyword>
<dbReference type="GO" id="GO:0043190">
    <property type="term" value="C:ATP-binding cassette (ABC) transporter complex"/>
    <property type="evidence" value="ECO:0007669"/>
    <property type="project" value="InterPro"/>
</dbReference>
<dbReference type="RefSeq" id="WP_197744570.1">
    <property type="nucleotide sequence ID" value="NZ_LR778175.1"/>
</dbReference>
<feature type="transmembrane region" description="Helical" evidence="6">
    <location>
        <begin position="141"/>
        <end position="165"/>
    </location>
</feature>
<evidence type="ECO:0000256" key="6">
    <source>
        <dbReference type="RuleBase" id="RU361157"/>
    </source>
</evidence>